<protein>
    <submittedName>
        <fullName evidence="1">Uncharacterized protein</fullName>
    </submittedName>
</protein>
<keyword evidence="2" id="KW-1185">Reference proteome</keyword>
<dbReference type="Proteomes" id="UP000032180">
    <property type="component" value="Chromosome 3"/>
</dbReference>
<reference evidence="1" key="3">
    <citation type="submission" date="2015-04" db="UniProtKB">
        <authorList>
            <consortium name="EnsemblPlants"/>
        </authorList>
    </citation>
    <scope>IDENTIFICATION</scope>
</reference>
<dbReference type="AlphaFoldDB" id="A0A0D9VNA7"/>
<dbReference type="Gramene" id="LPERR03G00300.1">
    <property type="protein sequence ID" value="LPERR03G00300.1"/>
    <property type="gene ID" value="LPERR03G00300"/>
</dbReference>
<dbReference type="EnsemblPlants" id="LPERR03G00300.1">
    <property type="protein sequence ID" value="LPERR03G00300.1"/>
    <property type="gene ID" value="LPERR03G00300"/>
</dbReference>
<reference evidence="2" key="2">
    <citation type="submission" date="2013-12" db="EMBL/GenBank/DDBJ databases">
        <authorList>
            <person name="Yu Y."/>
            <person name="Lee S."/>
            <person name="de Baynast K."/>
            <person name="Wissotski M."/>
            <person name="Liu L."/>
            <person name="Talag J."/>
            <person name="Goicoechea J."/>
            <person name="Angelova A."/>
            <person name="Jetty R."/>
            <person name="Kudrna D."/>
            <person name="Golser W."/>
            <person name="Rivera L."/>
            <person name="Zhang J."/>
            <person name="Wing R."/>
        </authorList>
    </citation>
    <scope>NUCLEOTIDE SEQUENCE</scope>
</reference>
<reference evidence="1 2" key="1">
    <citation type="submission" date="2012-08" db="EMBL/GenBank/DDBJ databases">
        <title>Oryza genome evolution.</title>
        <authorList>
            <person name="Wing R.A."/>
        </authorList>
    </citation>
    <scope>NUCLEOTIDE SEQUENCE</scope>
</reference>
<name>A0A0D9VNA7_9ORYZ</name>
<accession>A0A0D9VNA7</accession>
<evidence type="ECO:0000313" key="2">
    <source>
        <dbReference type="Proteomes" id="UP000032180"/>
    </source>
</evidence>
<evidence type="ECO:0000313" key="1">
    <source>
        <dbReference type="EnsemblPlants" id="LPERR03G00300.1"/>
    </source>
</evidence>
<proteinExistence type="predicted"/>
<dbReference type="HOGENOM" id="CLU_2658035_0_0_1"/>
<sequence length="76" mass="8060">MTEGSRCHGDVTAGPQGAAAPVAADAQGVSDLVGLAGRERDTSVLFFLFLSDMWRPRALLAKTTRNTTGGPLLRRF</sequence>
<organism evidence="1 2">
    <name type="scientific">Leersia perrieri</name>
    <dbReference type="NCBI Taxonomy" id="77586"/>
    <lineage>
        <taxon>Eukaryota</taxon>
        <taxon>Viridiplantae</taxon>
        <taxon>Streptophyta</taxon>
        <taxon>Embryophyta</taxon>
        <taxon>Tracheophyta</taxon>
        <taxon>Spermatophyta</taxon>
        <taxon>Magnoliopsida</taxon>
        <taxon>Liliopsida</taxon>
        <taxon>Poales</taxon>
        <taxon>Poaceae</taxon>
        <taxon>BOP clade</taxon>
        <taxon>Oryzoideae</taxon>
        <taxon>Oryzeae</taxon>
        <taxon>Oryzinae</taxon>
        <taxon>Leersia</taxon>
    </lineage>
</organism>